<feature type="compositionally biased region" description="Polar residues" evidence="1">
    <location>
        <begin position="242"/>
        <end position="254"/>
    </location>
</feature>
<dbReference type="AlphaFoldDB" id="A0AAD2CCJ4"/>
<gene>
    <name evidence="2" type="ORF">CYCCA115_LOCUS1594</name>
</gene>
<evidence type="ECO:0000256" key="1">
    <source>
        <dbReference type="SAM" id="MobiDB-lite"/>
    </source>
</evidence>
<evidence type="ECO:0000313" key="3">
    <source>
        <dbReference type="Proteomes" id="UP001295423"/>
    </source>
</evidence>
<dbReference type="PANTHER" id="PTHR15276">
    <property type="entry name" value="H4 D10S170 PROTEIN-RELATED"/>
    <property type="match status" value="1"/>
</dbReference>
<evidence type="ECO:0000313" key="2">
    <source>
        <dbReference type="EMBL" id="CAJ1929049.1"/>
    </source>
</evidence>
<dbReference type="EMBL" id="CAKOGP040000069">
    <property type="protein sequence ID" value="CAJ1929049.1"/>
    <property type="molecule type" value="Genomic_DNA"/>
</dbReference>
<name>A0AAD2CCJ4_9STRA</name>
<sequence length="288" mass="32254">MSSPSAEVRNVAAAITVDPKPSPRNQRRHSNPLSPRGKNLVSPLKSPGAAFRNSRKSLGASPNAGDNTKTHMPIPSPPISGGSFRPMSPRPFLETHKVAEQTAQQERQRMKDMEKEELKMTADELRFILKQERRRMLDFAVDLAKLRSTAAQVQAESEMHEERAVNGLMRKLDTLKGEKSRLMVELDREEELVGNTLQKKLDKVRKEKANLQKTIDSEKAEQDQLEKKAAEINKGVEEAPKSETTTSANLNNAHLVSLTEDQEKEGEDDPNWYIENLPNPVLDTGCDT</sequence>
<dbReference type="Pfam" id="PF09755">
    <property type="entry name" value="DUF2046"/>
    <property type="match status" value="1"/>
</dbReference>
<comment type="caution">
    <text evidence="2">The sequence shown here is derived from an EMBL/GenBank/DDBJ whole genome shotgun (WGS) entry which is preliminary data.</text>
</comment>
<keyword evidence="3" id="KW-1185">Reference proteome</keyword>
<dbReference type="InterPro" id="IPR019152">
    <property type="entry name" value="DUF2046"/>
</dbReference>
<dbReference type="Proteomes" id="UP001295423">
    <property type="component" value="Unassembled WGS sequence"/>
</dbReference>
<feature type="compositionally biased region" description="Acidic residues" evidence="1">
    <location>
        <begin position="260"/>
        <end position="270"/>
    </location>
</feature>
<protein>
    <submittedName>
        <fullName evidence="2">Uncharacterized protein</fullName>
    </submittedName>
</protein>
<feature type="region of interest" description="Disordered" evidence="1">
    <location>
        <begin position="214"/>
        <end position="288"/>
    </location>
</feature>
<proteinExistence type="predicted"/>
<dbReference type="PANTHER" id="PTHR15276:SF0">
    <property type="entry name" value="COILED-COIL DOMAIN-CONTAINING PROTEIN 6"/>
    <property type="match status" value="1"/>
</dbReference>
<feature type="region of interest" description="Disordered" evidence="1">
    <location>
        <begin position="1"/>
        <end position="91"/>
    </location>
</feature>
<reference evidence="2" key="1">
    <citation type="submission" date="2023-08" db="EMBL/GenBank/DDBJ databases">
        <authorList>
            <person name="Audoor S."/>
            <person name="Bilcke G."/>
        </authorList>
    </citation>
    <scope>NUCLEOTIDE SEQUENCE</scope>
</reference>
<organism evidence="2 3">
    <name type="scientific">Cylindrotheca closterium</name>
    <dbReference type="NCBI Taxonomy" id="2856"/>
    <lineage>
        <taxon>Eukaryota</taxon>
        <taxon>Sar</taxon>
        <taxon>Stramenopiles</taxon>
        <taxon>Ochrophyta</taxon>
        <taxon>Bacillariophyta</taxon>
        <taxon>Bacillariophyceae</taxon>
        <taxon>Bacillariophycidae</taxon>
        <taxon>Bacillariales</taxon>
        <taxon>Bacillariaceae</taxon>
        <taxon>Cylindrotheca</taxon>
    </lineage>
</organism>
<accession>A0AAD2CCJ4</accession>
<feature type="compositionally biased region" description="Basic and acidic residues" evidence="1">
    <location>
        <begin position="214"/>
        <end position="241"/>
    </location>
</feature>